<dbReference type="InterPro" id="IPR015943">
    <property type="entry name" value="WD40/YVTN_repeat-like_dom_sf"/>
</dbReference>
<protein>
    <recommendedName>
        <fullName evidence="8">Cilia- and flagella-associated protein 52</fullName>
    </recommendedName>
</protein>
<gene>
    <name evidence="9" type="ORF">EZS28_017719</name>
</gene>
<dbReference type="InterPro" id="IPR050630">
    <property type="entry name" value="WD_repeat_EMAP"/>
</dbReference>
<dbReference type="OrthoDB" id="190105at2759"/>
<dbReference type="GO" id="GO:0031514">
    <property type="term" value="C:motile cilium"/>
    <property type="evidence" value="ECO:0007669"/>
    <property type="project" value="UniProtKB-SubCell"/>
</dbReference>
<accession>A0A5J4VWV7</accession>
<evidence type="ECO:0000256" key="5">
    <source>
        <dbReference type="ARBA" id="ARBA00022737"/>
    </source>
</evidence>
<evidence type="ECO:0000256" key="3">
    <source>
        <dbReference type="ARBA" id="ARBA00022490"/>
    </source>
</evidence>
<keyword evidence="3" id="KW-0963">Cytoplasm</keyword>
<dbReference type="AlphaFoldDB" id="A0A5J4VWV7"/>
<dbReference type="SMART" id="SM00320">
    <property type="entry name" value="WD40"/>
    <property type="match status" value="3"/>
</dbReference>
<evidence type="ECO:0000256" key="1">
    <source>
        <dbReference type="ARBA" id="ARBA00004230"/>
    </source>
</evidence>
<dbReference type="Gene3D" id="2.130.10.10">
    <property type="entry name" value="YVTN repeat-like/Quinoprotein amine dehydrogenase"/>
    <property type="match status" value="1"/>
</dbReference>
<reference evidence="9 10" key="1">
    <citation type="submission" date="2019-03" db="EMBL/GenBank/DDBJ databases">
        <title>Single cell metagenomics reveals metabolic interactions within the superorganism composed of flagellate Streblomastix strix and complex community of Bacteroidetes bacteria on its surface.</title>
        <authorList>
            <person name="Treitli S.C."/>
            <person name="Kolisko M."/>
            <person name="Husnik F."/>
            <person name="Keeling P."/>
            <person name="Hampl V."/>
        </authorList>
    </citation>
    <scope>NUCLEOTIDE SEQUENCE [LARGE SCALE GENOMIC DNA]</scope>
    <source>
        <strain evidence="9">ST1C</strain>
    </source>
</reference>
<dbReference type="SUPFAM" id="SSF50978">
    <property type="entry name" value="WD40 repeat-like"/>
    <property type="match status" value="1"/>
</dbReference>
<keyword evidence="4" id="KW-0853">WD repeat</keyword>
<dbReference type="InterPro" id="IPR036322">
    <property type="entry name" value="WD40_repeat_dom_sf"/>
</dbReference>
<evidence type="ECO:0000256" key="8">
    <source>
        <dbReference type="ARBA" id="ARBA00029552"/>
    </source>
</evidence>
<feature type="non-terminal residue" evidence="9">
    <location>
        <position position="159"/>
    </location>
</feature>
<evidence type="ECO:0000313" key="9">
    <source>
        <dbReference type="EMBL" id="KAA6386759.1"/>
    </source>
</evidence>
<keyword evidence="5" id="KW-0677">Repeat</keyword>
<evidence type="ECO:0000256" key="7">
    <source>
        <dbReference type="ARBA" id="ARBA00029456"/>
    </source>
</evidence>
<keyword evidence="6 9" id="KW-0966">Cell projection</keyword>
<evidence type="ECO:0000256" key="6">
    <source>
        <dbReference type="ARBA" id="ARBA00022846"/>
    </source>
</evidence>
<comment type="caution">
    <text evidence="9">The sequence shown here is derived from an EMBL/GenBank/DDBJ whole genome shotgun (WGS) entry which is preliminary data.</text>
</comment>
<dbReference type="GO" id="GO:0005930">
    <property type="term" value="C:axoneme"/>
    <property type="evidence" value="ECO:0007669"/>
    <property type="project" value="UniProtKB-ARBA"/>
</dbReference>
<proteinExistence type="inferred from homology"/>
<dbReference type="InterPro" id="IPR001680">
    <property type="entry name" value="WD40_rpt"/>
</dbReference>
<dbReference type="Proteomes" id="UP000324800">
    <property type="component" value="Unassembled WGS sequence"/>
</dbReference>
<dbReference type="EMBL" id="SNRW01004664">
    <property type="protein sequence ID" value="KAA6386759.1"/>
    <property type="molecule type" value="Genomic_DNA"/>
</dbReference>
<comment type="similarity">
    <text evidence="7">Belongs to the CFAP52 family.</text>
</comment>
<keyword evidence="6 9" id="KW-0282">Flagellum</keyword>
<evidence type="ECO:0000256" key="4">
    <source>
        <dbReference type="ARBA" id="ARBA00022574"/>
    </source>
</evidence>
<sequence length="159" mass="17924">MIFTSCGNHDITLWHLRSCNELVRIEIPNVTCLCVCFNLSRTEMISGWNDKKIRSFGTDSGRIQHVIGYVHKKVSSVSTFLKSSAIVSGGSEGQVRLWKLGCDSQQLVATMKDHNMPVTALRMTYDDLECVSCRSDGQMLTWSLTHNIRLKQLINTTNI</sequence>
<dbReference type="PANTHER" id="PTHR13720:SF14">
    <property type="entry name" value="CILIA- AND FLAGELLA-ASSOCIATED PROTEIN 52"/>
    <property type="match status" value="1"/>
</dbReference>
<organism evidence="9 10">
    <name type="scientific">Streblomastix strix</name>
    <dbReference type="NCBI Taxonomy" id="222440"/>
    <lineage>
        <taxon>Eukaryota</taxon>
        <taxon>Metamonada</taxon>
        <taxon>Preaxostyla</taxon>
        <taxon>Oxymonadida</taxon>
        <taxon>Streblomastigidae</taxon>
        <taxon>Streblomastix</taxon>
    </lineage>
</organism>
<dbReference type="PANTHER" id="PTHR13720">
    <property type="entry name" value="WD-40 REPEAT PROTEIN"/>
    <property type="match status" value="1"/>
</dbReference>
<evidence type="ECO:0000256" key="2">
    <source>
        <dbReference type="ARBA" id="ARBA00004496"/>
    </source>
</evidence>
<comment type="subcellular location">
    <subcellularLocation>
        <location evidence="1">Cell projection</location>
        <location evidence="1">Cilium</location>
        <location evidence="1">Flagellum</location>
    </subcellularLocation>
    <subcellularLocation>
        <location evidence="2">Cytoplasm</location>
    </subcellularLocation>
</comment>
<evidence type="ECO:0000313" key="10">
    <source>
        <dbReference type="Proteomes" id="UP000324800"/>
    </source>
</evidence>
<dbReference type="Pfam" id="PF00400">
    <property type="entry name" value="WD40"/>
    <property type="match status" value="2"/>
</dbReference>
<keyword evidence="6 9" id="KW-0969">Cilium</keyword>
<name>A0A5J4VWV7_9EUKA</name>